<evidence type="ECO:0000256" key="1">
    <source>
        <dbReference type="SAM" id="MobiDB-lite"/>
    </source>
</evidence>
<dbReference type="EMBL" id="CP106795">
    <property type="protein sequence ID" value="UXY33276.1"/>
    <property type="molecule type" value="Genomic_DNA"/>
</dbReference>
<name>A0ABY6EIK0_9ACTN</name>
<dbReference type="RefSeq" id="WP_263276642.1">
    <property type="nucleotide sequence ID" value="NZ_CP106795.1"/>
</dbReference>
<feature type="region of interest" description="Disordered" evidence="1">
    <location>
        <begin position="103"/>
        <end position="136"/>
    </location>
</feature>
<evidence type="ECO:0000313" key="3">
    <source>
        <dbReference type="EMBL" id="UXY33276.1"/>
    </source>
</evidence>
<dbReference type="SUPFAM" id="SSF54736">
    <property type="entry name" value="ClpS-like"/>
    <property type="match status" value="1"/>
</dbReference>
<dbReference type="Pfam" id="PF00542">
    <property type="entry name" value="Ribosomal_L12"/>
    <property type="match status" value="1"/>
</dbReference>
<dbReference type="Proteomes" id="UP001060733">
    <property type="component" value="Chromosome"/>
</dbReference>
<dbReference type="Gene3D" id="3.30.1390.10">
    <property type="match status" value="1"/>
</dbReference>
<evidence type="ECO:0000259" key="2">
    <source>
        <dbReference type="Pfam" id="PF00542"/>
    </source>
</evidence>
<feature type="domain" description="Large ribosomal subunit protein bL12 C-terminal" evidence="2">
    <location>
        <begin position="6"/>
        <end position="69"/>
    </location>
</feature>
<protein>
    <submittedName>
        <fullName evidence="3">Ribosomal protein L7/L12</fullName>
    </submittedName>
</protein>
<keyword evidence="3" id="KW-0687">Ribonucleoprotein</keyword>
<dbReference type="GO" id="GO:0005840">
    <property type="term" value="C:ribosome"/>
    <property type="evidence" value="ECO:0007669"/>
    <property type="project" value="UniProtKB-KW"/>
</dbReference>
<keyword evidence="3" id="KW-0689">Ribosomal protein</keyword>
<accession>A0ABY6EIK0</accession>
<reference evidence="3" key="1">
    <citation type="submission" date="2022-10" db="EMBL/GenBank/DDBJ databases">
        <authorList>
            <person name="Mo P."/>
        </authorList>
    </citation>
    <scope>NUCLEOTIDE SEQUENCE</scope>
    <source>
        <strain evidence="3">HUAS 14-6</strain>
    </source>
</reference>
<dbReference type="InterPro" id="IPR014719">
    <property type="entry name" value="Ribosomal_bL12_C/ClpS-like"/>
</dbReference>
<dbReference type="InterPro" id="IPR013823">
    <property type="entry name" value="Ribosomal_bL12_C"/>
</dbReference>
<keyword evidence="4" id="KW-1185">Reference proteome</keyword>
<organism evidence="3 4">
    <name type="scientific">Streptomyces albidocamelliae</name>
    <dbReference type="NCBI Taxonomy" id="2981135"/>
    <lineage>
        <taxon>Bacteria</taxon>
        <taxon>Bacillati</taxon>
        <taxon>Actinomycetota</taxon>
        <taxon>Actinomycetes</taxon>
        <taxon>Kitasatosporales</taxon>
        <taxon>Streptomycetaceae</taxon>
        <taxon>Streptomyces</taxon>
    </lineage>
</organism>
<evidence type="ECO:0000313" key="4">
    <source>
        <dbReference type="Proteomes" id="UP001060733"/>
    </source>
</evidence>
<proteinExistence type="predicted"/>
<sequence>MEEPGFCVLLVEAGGRKTDAVRAIRTLTGLSLFESKLLLDRAPAEVTEPVWFEAAQDAARVLEGAGVHATVVCDWCDRTVNRGGRPARSGPVRGAVVACRIMPGKSPTGEGLLTNAPPRRRDRSRGAVANRSEAGG</sequence>
<gene>
    <name evidence="3" type="ORF">N8I86_00065</name>
</gene>